<keyword evidence="2" id="KW-1185">Reference proteome</keyword>
<dbReference type="GO" id="GO:0003676">
    <property type="term" value="F:nucleic acid binding"/>
    <property type="evidence" value="ECO:0007669"/>
    <property type="project" value="InterPro"/>
</dbReference>
<evidence type="ECO:0000313" key="3">
    <source>
        <dbReference type="RefSeq" id="XP_025406447.1"/>
    </source>
</evidence>
<organism evidence="1">
    <name type="scientific">Sipha flava</name>
    <name type="common">yellow sugarcane aphid</name>
    <dbReference type="NCBI Taxonomy" id="143950"/>
    <lineage>
        <taxon>Eukaryota</taxon>
        <taxon>Metazoa</taxon>
        <taxon>Ecdysozoa</taxon>
        <taxon>Arthropoda</taxon>
        <taxon>Hexapoda</taxon>
        <taxon>Insecta</taxon>
        <taxon>Pterygota</taxon>
        <taxon>Neoptera</taxon>
        <taxon>Paraneoptera</taxon>
        <taxon>Hemiptera</taxon>
        <taxon>Sternorrhyncha</taxon>
        <taxon>Aphidomorpha</taxon>
        <taxon>Aphidoidea</taxon>
        <taxon>Aphididae</taxon>
        <taxon>Sipha</taxon>
    </lineage>
</organism>
<protein>
    <submittedName>
        <fullName evidence="3">Uncharacterized protein LOC112680542</fullName>
    </submittedName>
</protein>
<reference evidence="3" key="2">
    <citation type="submission" date="2025-04" db="UniProtKB">
        <authorList>
            <consortium name="RefSeq"/>
        </authorList>
    </citation>
    <scope>IDENTIFICATION</scope>
    <source>
        <tissue evidence="3">Whole body</tissue>
    </source>
</reference>
<dbReference type="Proteomes" id="UP000694846">
    <property type="component" value="Unplaced"/>
</dbReference>
<dbReference type="OrthoDB" id="10041064at2759"/>
<dbReference type="EMBL" id="GGMS01002550">
    <property type="protein sequence ID" value="MBY71753.1"/>
    <property type="molecule type" value="Transcribed_RNA"/>
</dbReference>
<reference evidence="1" key="1">
    <citation type="submission" date="2018-04" db="EMBL/GenBank/DDBJ databases">
        <title>Transcriptome assembly of Sipha flava.</title>
        <authorList>
            <person name="Scully E.D."/>
            <person name="Geib S.M."/>
            <person name="Palmer N.A."/>
            <person name="Koch K."/>
            <person name="Bradshaw J."/>
            <person name="Heng-Moss T."/>
            <person name="Sarath G."/>
        </authorList>
    </citation>
    <scope>NUCLEOTIDE SEQUENCE</scope>
</reference>
<gene>
    <name evidence="3" type="primary">LOC112680542</name>
    <name evidence="1" type="ORF">g.77464</name>
</gene>
<dbReference type="Gene3D" id="3.30.420.10">
    <property type="entry name" value="Ribonuclease H-like superfamily/Ribonuclease H"/>
    <property type="match status" value="1"/>
</dbReference>
<evidence type="ECO:0000313" key="2">
    <source>
        <dbReference type="Proteomes" id="UP000694846"/>
    </source>
</evidence>
<dbReference type="AlphaFoldDB" id="A0A2S2Q276"/>
<dbReference type="InterPro" id="IPR036397">
    <property type="entry name" value="RNaseH_sf"/>
</dbReference>
<proteinExistence type="predicted"/>
<name>A0A2S2Q276_9HEMI</name>
<evidence type="ECO:0000313" key="1">
    <source>
        <dbReference type="EMBL" id="MBY71753.1"/>
    </source>
</evidence>
<dbReference type="GeneID" id="112680542"/>
<dbReference type="RefSeq" id="XP_025406447.1">
    <property type="nucleotide sequence ID" value="XM_025550662.1"/>
</dbReference>
<sequence length="258" mass="28758">MVDNNSKKWSIGLEFVQFQKNCSHHRVIGRSPYKALFGCDPKLDLTTPKLPSEMLQKISTEEDLLMYSKDSDDPHSTIKIIASRCSLCGNEITVEINSASFIVCNLCKNNENISGSRQQGLKGLQKAVEKMLKISNLKVTQFKVEDCVVVPVPKMDRGSSYSVNIIAIVTEQKNELNRLGTKHELIKGWFNSSILQPATSNFINITEVNKAKDLSLRGIVALTTRGQVFHSCNCRGNCETKKCACFKSNLKCNSQPLP</sequence>
<accession>A0A2S2Q276</accession>